<dbReference type="InterPro" id="IPR041667">
    <property type="entry name" value="Cupin_8"/>
</dbReference>
<keyword evidence="5" id="KW-0560">Oxidoreductase</keyword>
<gene>
    <name evidence="9" type="ORF">E3N88_00418</name>
</gene>
<evidence type="ECO:0000313" key="10">
    <source>
        <dbReference type="Proteomes" id="UP000326396"/>
    </source>
</evidence>
<name>A0A5N6PYE2_9ASTR</name>
<keyword evidence="7" id="KW-0539">Nucleus</keyword>
<comment type="similarity">
    <text evidence="3">Belongs to the JARID1 histone demethylase family.</text>
</comment>
<dbReference type="SUPFAM" id="SSF81383">
    <property type="entry name" value="F-box domain"/>
    <property type="match status" value="1"/>
</dbReference>
<dbReference type="EMBL" id="SZYD01000001">
    <property type="protein sequence ID" value="KAD7477282.1"/>
    <property type="molecule type" value="Genomic_DNA"/>
</dbReference>
<dbReference type="Proteomes" id="UP000326396">
    <property type="component" value="Linkage Group LG1"/>
</dbReference>
<dbReference type="FunFam" id="2.60.120.650:FF:000045">
    <property type="entry name" value="F-box protein At1g78280"/>
    <property type="match status" value="1"/>
</dbReference>
<dbReference type="InterPro" id="IPR036047">
    <property type="entry name" value="F-box-like_dom_sf"/>
</dbReference>
<comment type="caution">
    <text evidence="9">The sequence shown here is derived from an EMBL/GenBank/DDBJ whole genome shotgun (WGS) entry which is preliminary data.</text>
</comment>
<dbReference type="Gene3D" id="2.60.120.650">
    <property type="entry name" value="Cupin"/>
    <property type="match status" value="1"/>
</dbReference>
<dbReference type="PROSITE" id="PS51184">
    <property type="entry name" value="JMJC"/>
    <property type="match status" value="1"/>
</dbReference>
<dbReference type="AlphaFoldDB" id="A0A5N6PYE2"/>
<evidence type="ECO:0000256" key="2">
    <source>
        <dbReference type="ARBA" id="ARBA00004123"/>
    </source>
</evidence>
<keyword evidence="6" id="KW-0408">Iron</keyword>
<dbReference type="InterPro" id="IPR050910">
    <property type="entry name" value="JMJD6_ArgDemeth/LysHydrox"/>
</dbReference>
<dbReference type="GO" id="GO:0046872">
    <property type="term" value="F:metal ion binding"/>
    <property type="evidence" value="ECO:0007669"/>
    <property type="project" value="UniProtKB-KW"/>
</dbReference>
<dbReference type="GO" id="GO:0016491">
    <property type="term" value="F:oxidoreductase activity"/>
    <property type="evidence" value="ECO:0007669"/>
    <property type="project" value="UniProtKB-KW"/>
</dbReference>
<dbReference type="SUPFAM" id="SSF51197">
    <property type="entry name" value="Clavaminate synthase-like"/>
    <property type="match status" value="1"/>
</dbReference>
<protein>
    <recommendedName>
        <fullName evidence="8">JmjC domain-containing protein</fullName>
    </recommendedName>
</protein>
<evidence type="ECO:0000259" key="8">
    <source>
        <dbReference type="PROSITE" id="PS51184"/>
    </source>
</evidence>
<evidence type="ECO:0000256" key="4">
    <source>
        <dbReference type="ARBA" id="ARBA00022723"/>
    </source>
</evidence>
<feature type="domain" description="JmjC" evidence="8">
    <location>
        <begin position="171"/>
        <end position="334"/>
    </location>
</feature>
<dbReference type="PANTHER" id="PTHR12480">
    <property type="entry name" value="ARGININE DEMETHYLASE AND LYSYL-HYDROXYLASE JMJD"/>
    <property type="match status" value="1"/>
</dbReference>
<comment type="cofactor">
    <cofactor evidence="1">
        <name>Fe(2+)</name>
        <dbReference type="ChEBI" id="CHEBI:29033"/>
    </cofactor>
</comment>
<comment type="subcellular location">
    <subcellularLocation>
        <location evidence="2">Nucleus</location>
    </subcellularLocation>
</comment>
<sequence length="721" mass="82267">MEVAGDRRPDALGDFNVLSDEIVCSILALLSPRDVARLACASSVMYILCNEEPLWMNLCLNKENRELQYKGSWKRTTLHGKCGKKTDISLEEFLQQYDAQKPVLVSGLADTWLAKETWTPEQLLIKYKDLPFRISQRSANKIAMKLEDYVSYMQEQHDEDPLYIFDDKFGEVAPDLLKDYSVPHLFPDDYFDVLDSDQRPPFRWLIIGPERSGASWHVDPALTSAWNTLLCGRKRWALYPPGRVPLGVTVHVNDEDGDVDIETPSSLQWWLDFYPLLADEDKPIECTQLPGETIYVPTGWWHCVLNLETTIAVTQNYVNSKNFEFVCLDMAPGYQHKGVCRAGLLALEENGKIFMEDDLSSSELTRKKKKVKIDEHMNDLNCESNKNGSDLEFSYEISFLKMFLDKSRDHYNSLWSTSNCIGQRELRDWLWKLWIGKPGLRDLIWKGACIALNTNKWSKCMEELCFFHNISLPADEEKFPVGTGSNPVYLVHDNVVKIFVEDGLQASLHALGTELEFYSIMQRLPDVITKHSTIDDIIPNSDYPFGIWSKKLFEYKKAGMSLEELVSSGGQSNIWPYIVTKRCKGKIFAELRDVLSLEEVSDLASFLGKQLHDLHVLPVTPLNDMSSQHLEKKLEMGHEAHGNGTVDNLMKDINLPAELKKENGKLEVHNCCSWVHTDIMDDNIHLEQVKESSNGGRYHGVLAISMISATCLLVRKLVTLQ</sequence>
<dbReference type="GO" id="GO:0005737">
    <property type="term" value="C:cytoplasm"/>
    <property type="evidence" value="ECO:0007669"/>
    <property type="project" value="TreeGrafter"/>
</dbReference>
<evidence type="ECO:0000256" key="1">
    <source>
        <dbReference type="ARBA" id="ARBA00001954"/>
    </source>
</evidence>
<keyword evidence="4" id="KW-0479">Metal-binding</keyword>
<evidence type="ECO:0000256" key="7">
    <source>
        <dbReference type="ARBA" id="ARBA00023242"/>
    </source>
</evidence>
<dbReference type="SMART" id="SM00558">
    <property type="entry name" value="JmjC"/>
    <property type="match status" value="1"/>
</dbReference>
<dbReference type="OrthoDB" id="424465at2759"/>
<accession>A0A5N6PYE2</accession>
<keyword evidence="10" id="KW-1185">Reference proteome</keyword>
<dbReference type="PANTHER" id="PTHR12480:SF35">
    <property type="entry name" value="TRANSCRIPTION FACTOR JUMONJI, JMJC DOMAIN-CONTAINING PROTEIN"/>
    <property type="match status" value="1"/>
</dbReference>
<evidence type="ECO:0000313" key="9">
    <source>
        <dbReference type="EMBL" id="KAD7477282.1"/>
    </source>
</evidence>
<organism evidence="9 10">
    <name type="scientific">Mikania micrantha</name>
    <name type="common">bitter vine</name>
    <dbReference type="NCBI Taxonomy" id="192012"/>
    <lineage>
        <taxon>Eukaryota</taxon>
        <taxon>Viridiplantae</taxon>
        <taxon>Streptophyta</taxon>
        <taxon>Embryophyta</taxon>
        <taxon>Tracheophyta</taxon>
        <taxon>Spermatophyta</taxon>
        <taxon>Magnoliopsida</taxon>
        <taxon>eudicotyledons</taxon>
        <taxon>Gunneridae</taxon>
        <taxon>Pentapetalae</taxon>
        <taxon>asterids</taxon>
        <taxon>campanulids</taxon>
        <taxon>Asterales</taxon>
        <taxon>Asteraceae</taxon>
        <taxon>Asteroideae</taxon>
        <taxon>Heliantheae alliance</taxon>
        <taxon>Eupatorieae</taxon>
        <taxon>Mikania</taxon>
    </lineage>
</organism>
<dbReference type="Pfam" id="PF13621">
    <property type="entry name" value="Cupin_8"/>
    <property type="match status" value="1"/>
</dbReference>
<evidence type="ECO:0000256" key="3">
    <source>
        <dbReference type="ARBA" id="ARBA00006801"/>
    </source>
</evidence>
<reference evidence="9 10" key="1">
    <citation type="submission" date="2019-05" db="EMBL/GenBank/DDBJ databases">
        <title>Mikania micrantha, genome provides insights into the molecular mechanism of rapid growth.</title>
        <authorList>
            <person name="Liu B."/>
        </authorList>
    </citation>
    <scope>NUCLEOTIDE SEQUENCE [LARGE SCALE GENOMIC DNA]</scope>
    <source>
        <strain evidence="9">NLD-2019</strain>
        <tissue evidence="9">Leaf</tissue>
    </source>
</reference>
<evidence type="ECO:0000256" key="5">
    <source>
        <dbReference type="ARBA" id="ARBA00023002"/>
    </source>
</evidence>
<proteinExistence type="inferred from homology"/>
<dbReference type="Pfam" id="PF12937">
    <property type="entry name" value="F-box-like"/>
    <property type="match status" value="1"/>
</dbReference>
<dbReference type="InterPro" id="IPR003347">
    <property type="entry name" value="JmjC_dom"/>
</dbReference>
<dbReference type="InterPro" id="IPR001810">
    <property type="entry name" value="F-box_dom"/>
</dbReference>
<dbReference type="GO" id="GO:0005634">
    <property type="term" value="C:nucleus"/>
    <property type="evidence" value="ECO:0007669"/>
    <property type="project" value="UniProtKB-SubCell"/>
</dbReference>
<evidence type="ECO:0000256" key="6">
    <source>
        <dbReference type="ARBA" id="ARBA00023004"/>
    </source>
</evidence>